<dbReference type="InterPro" id="IPR036772">
    <property type="entry name" value="SRCR-like_dom_sf"/>
</dbReference>
<evidence type="ECO:0000313" key="11">
    <source>
        <dbReference type="RefSeq" id="XP_035699402.1"/>
    </source>
</evidence>
<dbReference type="Pfam" id="PF00024">
    <property type="entry name" value="PAN_1"/>
    <property type="match status" value="1"/>
</dbReference>
<dbReference type="Proteomes" id="UP000001554">
    <property type="component" value="Chromosome 15"/>
</dbReference>
<name>A0A9J7MDT2_BRAFL</name>
<evidence type="ECO:0000313" key="10">
    <source>
        <dbReference type="Proteomes" id="UP000001554"/>
    </source>
</evidence>
<feature type="domain" description="SRCR" evidence="7">
    <location>
        <begin position="273"/>
        <end position="479"/>
    </location>
</feature>
<dbReference type="InterPro" id="IPR001190">
    <property type="entry name" value="SRCR"/>
</dbReference>
<dbReference type="InterPro" id="IPR003609">
    <property type="entry name" value="Pan_app"/>
</dbReference>
<dbReference type="SUPFAM" id="SSF56487">
    <property type="entry name" value="SRCR-like"/>
    <property type="match status" value="2"/>
</dbReference>
<dbReference type="OrthoDB" id="446173at2759"/>
<dbReference type="InterPro" id="IPR036609">
    <property type="entry name" value="LCCL_sf"/>
</dbReference>
<dbReference type="SMART" id="SM00202">
    <property type="entry name" value="SR"/>
    <property type="match status" value="1"/>
</dbReference>
<dbReference type="Pfam" id="PF03815">
    <property type="entry name" value="LCCL"/>
    <property type="match status" value="1"/>
</dbReference>
<proteinExistence type="predicted"/>
<dbReference type="InterPro" id="IPR000884">
    <property type="entry name" value="TSP1_rpt"/>
</dbReference>
<dbReference type="InterPro" id="IPR052065">
    <property type="entry name" value="Compl_asym_regulator"/>
</dbReference>
<sequence>MCETMLLLLIASLASSCLLADGAVYDWTYKKPGPEATDARLDGHVVRRFDYAHSVLACARACLQLQTCSSYNYNKAETTCELNAEVTNSSLLLVNAPGYQYFGRTDIVPPEEGLPACASRPCLHGGMCQERPGSNPPYYCFCAATEYHGQQCHEEVLDGGWGSWGPWGACSESCGVGLRVRQRSCDSPTPTPGRGAGCVGPVEQRGQCNKQRCPSWSEWSPVGNCSSHKVCGPGRQDYIRDCERGGTVDVDPGCTGPTNTTFPCQSRPCRSPVRLRAGPSVGEGRLEVYDAQEREWGTVCDLGWSAVNSDVVCRQMGFMGTAVDRDGTLRPPIACSTSAVDFTEIEFTVRCPVGCGDDSSTVWGTAIYTTDSSICRAAIHDQRISNKVGGDVTVHILADRTEFTGSNRSGVLSLPYNNFYRAMYLSGYTAMTLPAEDVPIMLSGVTCTGAETSLVTCPHQGWRETGNCDHSMDVVVHCQVDGAWGAWGSWGPCSTEPCGGAGTRERQRVCNRPPPANRGLPCGGDAVQSRRCYRDPC</sequence>
<dbReference type="AlphaFoldDB" id="A0A9J7MDT2"/>
<dbReference type="SMART" id="SM00603">
    <property type="entry name" value="LCCL"/>
    <property type="match status" value="1"/>
</dbReference>
<evidence type="ECO:0000259" key="9">
    <source>
        <dbReference type="PROSITE" id="PS50948"/>
    </source>
</evidence>
<dbReference type="RefSeq" id="XP_035699402.1">
    <property type="nucleotide sequence ID" value="XM_035843509.1"/>
</dbReference>
<dbReference type="PROSITE" id="PS50820">
    <property type="entry name" value="LCCL"/>
    <property type="match status" value="1"/>
</dbReference>
<dbReference type="PANTHER" id="PTHR22906:SF21">
    <property type="entry name" value="SEMA DOMAIN-CONTAINING PROTEIN"/>
    <property type="match status" value="1"/>
</dbReference>
<dbReference type="PROSITE" id="PS50026">
    <property type="entry name" value="EGF_3"/>
    <property type="match status" value="1"/>
</dbReference>
<keyword evidence="5" id="KW-0732">Signal</keyword>
<dbReference type="SMART" id="SM00473">
    <property type="entry name" value="PAN_AP"/>
    <property type="match status" value="1"/>
</dbReference>
<evidence type="ECO:0000256" key="1">
    <source>
        <dbReference type="ARBA" id="ARBA00022737"/>
    </source>
</evidence>
<dbReference type="PRINTS" id="PR00258">
    <property type="entry name" value="SPERACTRCPTR"/>
</dbReference>
<dbReference type="InterPro" id="IPR000742">
    <property type="entry name" value="EGF"/>
</dbReference>
<evidence type="ECO:0000256" key="4">
    <source>
        <dbReference type="PROSITE-ProRule" id="PRU00196"/>
    </source>
</evidence>
<dbReference type="Gene3D" id="3.50.4.10">
    <property type="entry name" value="Hepatocyte Growth Factor"/>
    <property type="match status" value="1"/>
</dbReference>
<organism evidence="10 11">
    <name type="scientific">Branchiostoma floridae</name>
    <name type="common">Florida lancelet</name>
    <name type="synonym">Amphioxus</name>
    <dbReference type="NCBI Taxonomy" id="7739"/>
    <lineage>
        <taxon>Eukaryota</taxon>
        <taxon>Metazoa</taxon>
        <taxon>Chordata</taxon>
        <taxon>Cephalochordata</taxon>
        <taxon>Leptocardii</taxon>
        <taxon>Amphioxiformes</taxon>
        <taxon>Branchiostomatidae</taxon>
        <taxon>Branchiostoma</taxon>
    </lineage>
</organism>
<dbReference type="Gene3D" id="2.170.130.20">
    <property type="entry name" value="LCCL-like domain"/>
    <property type="match status" value="1"/>
</dbReference>
<dbReference type="InterPro" id="IPR004043">
    <property type="entry name" value="LCCL"/>
</dbReference>
<dbReference type="Pfam" id="PF00008">
    <property type="entry name" value="EGF"/>
    <property type="match status" value="1"/>
</dbReference>
<dbReference type="SUPFAM" id="SSF57414">
    <property type="entry name" value="Hairpin loop containing domain-like"/>
    <property type="match status" value="1"/>
</dbReference>
<dbReference type="SUPFAM" id="SSF69848">
    <property type="entry name" value="LCCL domain"/>
    <property type="match status" value="1"/>
</dbReference>
<keyword evidence="1" id="KW-0677">Repeat</keyword>
<evidence type="ECO:0000259" key="7">
    <source>
        <dbReference type="PROSITE" id="PS50287"/>
    </source>
</evidence>
<feature type="domain" description="LCCL" evidence="8">
    <location>
        <begin position="329"/>
        <end position="423"/>
    </location>
</feature>
<dbReference type="GO" id="GO:0016020">
    <property type="term" value="C:membrane"/>
    <property type="evidence" value="ECO:0007669"/>
    <property type="project" value="InterPro"/>
</dbReference>
<reference evidence="10" key="1">
    <citation type="journal article" date="2020" name="Nat. Ecol. Evol.">
        <title>Deeply conserved synteny resolves early events in vertebrate evolution.</title>
        <authorList>
            <person name="Simakov O."/>
            <person name="Marletaz F."/>
            <person name="Yue J.X."/>
            <person name="O'Connell B."/>
            <person name="Jenkins J."/>
            <person name="Brandt A."/>
            <person name="Calef R."/>
            <person name="Tung C.H."/>
            <person name="Huang T.K."/>
            <person name="Schmutz J."/>
            <person name="Satoh N."/>
            <person name="Yu J.K."/>
            <person name="Putnam N.H."/>
            <person name="Green R.E."/>
            <person name="Rokhsar D.S."/>
        </authorList>
    </citation>
    <scope>NUCLEOTIDE SEQUENCE [LARGE SCALE GENOMIC DNA]</scope>
    <source>
        <strain evidence="10">S238N-H82</strain>
    </source>
</reference>
<feature type="disulfide bond" evidence="4">
    <location>
        <begin position="447"/>
        <end position="457"/>
    </location>
</feature>
<evidence type="ECO:0000256" key="3">
    <source>
        <dbReference type="PROSITE-ProRule" id="PRU00076"/>
    </source>
</evidence>
<dbReference type="FunFam" id="2.20.100.10:FF:000001">
    <property type="entry name" value="semaphorin-5A isoform X1"/>
    <property type="match status" value="2"/>
</dbReference>
<feature type="domain" description="EGF-like" evidence="6">
    <location>
        <begin position="113"/>
        <end position="153"/>
    </location>
</feature>
<keyword evidence="2 4" id="KW-1015">Disulfide bond</keyword>
<dbReference type="GeneID" id="118432024"/>
<protein>
    <submittedName>
        <fullName evidence="11">SCO-spondin-like</fullName>
    </submittedName>
</protein>
<dbReference type="PANTHER" id="PTHR22906">
    <property type="entry name" value="PROPERDIN"/>
    <property type="match status" value="1"/>
</dbReference>
<keyword evidence="10" id="KW-1185">Reference proteome</keyword>
<dbReference type="Gene3D" id="2.20.100.10">
    <property type="entry name" value="Thrombospondin type-1 (TSP1) repeat"/>
    <property type="match status" value="2"/>
</dbReference>
<dbReference type="PROSITE" id="PS50287">
    <property type="entry name" value="SRCR_2"/>
    <property type="match status" value="1"/>
</dbReference>
<dbReference type="Pfam" id="PF00090">
    <property type="entry name" value="TSP_1"/>
    <property type="match status" value="2"/>
</dbReference>
<keyword evidence="3" id="KW-0245">EGF-like domain</keyword>
<dbReference type="Gene3D" id="2.10.25.10">
    <property type="entry name" value="Laminin"/>
    <property type="match status" value="1"/>
</dbReference>
<dbReference type="SMART" id="SM00209">
    <property type="entry name" value="TSP1"/>
    <property type="match status" value="3"/>
</dbReference>
<dbReference type="KEGG" id="bfo:118432024"/>
<dbReference type="SUPFAM" id="SSF82895">
    <property type="entry name" value="TSP-1 type 1 repeat"/>
    <property type="match status" value="2"/>
</dbReference>
<dbReference type="Gene3D" id="3.10.250.10">
    <property type="entry name" value="SRCR-like domain"/>
    <property type="match status" value="1"/>
</dbReference>
<dbReference type="PROSITE" id="PS50948">
    <property type="entry name" value="PAN"/>
    <property type="match status" value="1"/>
</dbReference>
<feature type="domain" description="Apple" evidence="9">
    <location>
        <begin position="17"/>
        <end position="106"/>
    </location>
</feature>
<dbReference type="SUPFAM" id="SSF57196">
    <property type="entry name" value="EGF/Laminin"/>
    <property type="match status" value="1"/>
</dbReference>
<dbReference type="PRINTS" id="PR01705">
    <property type="entry name" value="TSP1REPEAT"/>
</dbReference>
<dbReference type="PROSITE" id="PS50092">
    <property type="entry name" value="TSP1"/>
    <property type="match status" value="3"/>
</dbReference>
<comment type="caution">
    <text evidence="4">Lacks conserved residue(s) required for the propagation of feature annotation.</text>
</comment>
<dbReference type="Pfam" id="PF00530">
    <property type="entry name" value="SRCR"/>
    <property type="match status" value="2"/>
</dbReference>
<evidence type="ECO:0000256" key="5">
    <source>
        <dbReference type="SAM" id="SignalP"/>
    </source>
</evidence>
<feature type="signal peptide" evidence="5">
    <location>
        <begin position="1"/>
        <end position="22"/>
    </location>
</feature>
<reference evidence="11" key="2">
    <citation type="submission" date="2025-08" db="UniProtKB">
        <authorList>
            <consortium name="RefSeq"/>
        </authorList>
    </citation>
    <scope>IDENTIFICATION</scope>
    <source>
        <strain evidence="11">S238N-H82</strain>
        <tissue evidence="11">Testes</tissue>
    </source>
</reference>
<evidence type="ECO:0000259" key="8">
    <source>
        <dbReference type="PROSITE" id="PS50820"/>
    </source>
</evidence>
<evidence type="ECO:0000256" key="2">
    <source>
        <dbReference type="ARBA" id="ARBA00023157"/>
    </source>
</evidence>
<feature type="chain" id="PRO_5039919752" evidence="5">
    <location>
        <begin position="23"/>
        <end position="537"/>
    </location>
</feature>
<evidence type="ECO:0000259" key="6">
    <source>
        <dbReference type="PROSITE" id="PS50026"/>
    </source>
</evidence>
<accession>A0A9J7MDT2</accession>
<dbReference type="InterPro" id="IPR036383">
    <property type="entry name" value="TSP1_rpt_sf"/>
</dbReference>
<gene>
    <name evidence="11" type="primary">LOC118432024</name>
</gene>